<feature type="transmembrane region" description="Helical" evidence="1">
    <location>
        <begin position="124"/>
        <end position="144"/>
    </location>
</feature>
<dbReference type="EMBL" id="CALTRL010005476">
    <property type="protein sequence ID" value="CAH7684542.1"/>
    <property type="molecule type" value="Genomic_DNA"/>
</dbReference>
<name>A0AAV0BEV5_PHAPC</name>
<protein>
    <submittedName>
        <fullName evidence="2">Uncharacterized protein</fullName>
    </submittedName>
</protein>
<dbReference type="Proteomes" id="UP001153365">
    <property type="component" value="Unassembled WGS sequence"/>
</dbReference>
<feature type="transmembrane region" description="Helical" evidence="1">
    <location>
        <begin position="231"/>
        <end position="256"/>
    </location>
</feature>
<dbReference type="AlphaFoldDB" id="A0AAV0BEV5"/>
<organism evidence="2 3">
    <name type="scientific">Phakopsora pachyrhizi</name>
    <name type="common">Asian soybean rust disease fungus</name>
    <dbReference type="NCBI Taxonomy" id="170000"/>
    <lineage>
        <taxon>Eukaryota</taxon>
        <taxon>Fungi</taxon>
        <taxon>Dikarya</taxon>
        <taxon>Basidiomycota</taxon>
        <taxon>Pucciniomycotina</taxon>
        <taxon>Pucciniomycetes</taxon>
        <taxon>Pucciniales</taxon>
        <taxon>Phakopsoraceae</taxon>
        <taxon>Phakopsora</taxon>
    </lineage>
</organism>
<evidence type="ECO:0000313" key="2">
    <source>
        <dbReference type="EMBL" id="CAH7684542.1"/>
    </source>
</evidence>
<keyword evidence="1" id="KW-0472">Membrane</keyword>
<proteinExistence type="predicted"/>
<accession>A0AAV0BEV5</accession>
<keyword evidence="1" id="KW-0812">Transmembrane</keyword>
<reference evidence="2" key="1">
    <citation type="submission" date="2022-06" db="EMBL/GenBank/DDBJ databases">
        <authorList>
            <consortium name="SYNGENTA / RWTH Aachen University"/>
        </authorList>
    </citation>
    <scope>NUCLEOTIDE SEQUENCE</scope>
</reference>
<feature type="transmembrane region" description="Helical" evidence="1">
    <location>
        <begin position="268"/>
        <end position="290"/>
    </location>
</feature>
<gene>
    <name evidence="2" type="ORF">PPACK8108_LOCUS18766</name>
</gene>
<feature type="transmembrane region" description="Helical" evidence="1">
    <location>
        <begin position="310"/>
        <end position="332"/>
    </location>
</feature>
<sequence length="535" mass="60507">MAEISEDNNTLQDSHITQNTYAISNINPIHPVSSQDHRISILISSPNPKSVSYPEVINSSKTYDKVSTVTCSEDEANSTISKKTNQEPEDWKENIKGLEVLSNPDPVIKPITRFTTWFTPYRKIFTLVVLINLVGCILELTGVWKWANKNLTTLVVGNTCVAILIRNEWFIRFLYWFSVKVFRPAIFPVWLRAKVVGIIYHIGGLHSGCGFSAFLWILVANYRYFSHVKTYHPIVIISLAICAGCILLTCATAFPVVRGAYHNLFELIHRFVGWFGILWTFIFIIVSNSWDSNSNQWDTSTERLIIHPELWFLVSIFLFIISSWITTSNVPVQILTSSDKASVIRVPGGLTSGLHTRISKGGLQEWHIFGSISEGKHSECHYIVIAVQGKFTKMLNVEKPQKLYTKTWKPCGLPYFSRMFNKGVAICTGSGIGAVGSTCIQHDDWYLIWIGPDLEKTYGKEIMGLICDKISPDRRLIWDTRSPLGRPNVFQLLQHVYKTWNAEVALFIGSPALNKQVLESSRALNLPVFGSIWDA</sequence>
<evidence type="ECO:0000256" key="1">
    <source>
        <dbReference type="SAM" id="Phobius"/>
    </source>
</evidence>
<dbReference type="PANTHER" id="PTHR33927">
    <property type="entry name" value="TRANSMEMBRANE PROTEIN"/>
    <property type="match status" value="1"/>
</dbReference>
<evidence type="ECO:0000313" key="3">
    <source>
        <dbReference type="Proteomes" id="UP001153365"/>
    </source>
</evidence>
<keyword evidence="3" id="KW-1185">Reference proteome</keyword>
<keyword evidence="1" id="KW-1133">Transmembrane helix</keyword>
<dbReference type="PANTHER" id="PTHR33927:SF1">
    <property type="entry name" value="TRANSMEMBRANE PROTEIN"/>
    <property type="match status" value="1"/>
</dbReference>
<comment type="caution">
    <text evidence="2">The sequence shown here is derived from an EMBL/GenBank/DDBJ whole genome shotgun (WGS) entry which is preliminary data.</text>
</comment>
<feature type="transmembrane region" description="Helical" evidence="1">
    <location>
        <begin position="198"/>
        <end position="219"/>
    </location>
</feature>
<dbReference type="InterPro" id="IPR052979">
    <property type="entry name" value="Adenylate-forming_domain"/>
</dbReference>